<organism evidence="9 10">
    <name type="scientific">Ogataea haglerorum</name>
    <dbReference type="NCBI Taxonomy" id="1937702"/>
    <lineage>
        <taxon>Eukaryota</taxon>
        <taxon>Fungi</taxon>
        <taxon>Dikarya</taxon>
        <taxon>Ascomycota</taxon>
        <taxon>Saccharomycotina</taxon>
        <taxon>Pichiomycetes</taxon>
        <taxon>Pichiales</taxon>
        <taxon>Pichiaceae</taxon>
        <taxon>Ogataea</taxon>
    </lineage>
</organism>
<evidence type="ECO:0000256" key="6">
    <source>
        <dbReference type="ARBA" id="ARBA00023163"/>
    </source>
</evidence>
<dbReference type="SMART" id="SM00066">
    <property type="entry name" value="GAL4"/>
    <property type="match status" value="1"/>
</dbReference>
<reference evidence="9" key="1">
    <citation type="journal article" date="2021" name="G3 (Bethesda)">
        <title>Genomic diversity, chromosomal rearrangements, and interspecies hybridization in the ogataea polymorpha species complex.</title>
        <authorList>
            <person name="Hanson S.J."/>
            <person name="Cinneide E.O."/>
            <person name="Salzberg L.I."/>
            <person name="Wolfe K.H."/>
            <person name="McGowan J."/>
            <person name="Fitzpatrick D.A."/>
            <person name="Matlin K."/>
        </authorList>
    </citation>
    <scope>NUCLEOTIDE SEQUENCE</scope>
    <source>
        <strain evidence="9">83-405-1</strain>
    </source>
</reference>
<dbReference type="CDD" id="cd00067">
    <property type="entry name" value="GAL4"/>
    <property type="match status" value="1"/>
</dbReference>
<evidence type="ECO:0000259" key="8">
    <source>
        <dbReference type="PROSITE" id="PS50048"/>
    </source>
</evidence>
<evidence type="ECO:0000256" key="1">
    <source>
        <dbReference type="ARBA" id="ARBA00004123"/>
    </source>
</evidence>
<keyword evidence="3" id="KW-0862">Zinc</keyword>
<evidence type="ECO:0000256" key="3">
    <source>
        <dbReference type="ARBA" id="ARBA00022833"/>
    </source>
</evidence>
<comment type="caution">
    <text evidence="9">The sequence shown here is derived from an EMBL/GenBank/DDBJ whole genome shotgun (WGS) entry which is preliminary data.</text>
</comment>
<dbReference type="AlphaFoldDB" id="A0AAN6D1R9"/>
<evidence type="ECO:0000313" key="10">
    <source>
        <dbReference type="Proteomes" id="UP000738402"/>
    </source>
</evidence>
<dbReference type="GO" id="GO:0006351">
    <property type="term" value="P:DNA-templated transcription"/>
    <property type="evidence" value="ECO:0007669"/>
    <property type="project" value="InterPro"/>
</dbReference>
<gene>
    <name evidence="9" type="ORF">KL933_004897</name>
</gene>
<dbReference type="GO" id="GO:0043565">
    <property type="term" value="F:sequence-specific DNA binding"/>
    <property type="evidence" value="ECO:0007669"/>
    <property type="project" value="TreeGrafter"/>
</dbReference>
<dbReference type="PANTHER" id="PTHR47782">
    <property type="entry name" value="ZN(II)2CYS6 TRANSCRIPTION FACTOR (EUROFUNG)-RELATED"/>
    <property type="match status" value="1"/>
</dbReference>
<dbReference type="Pfam" id="PF04082">
    <property type="entry name" value="Fungal_trans"/>
    <property type="match status" value="1"/>
</dbReference>
<dbReference type="InterPro" id="IPR007219">
    <property type="entry name" value="XnlR_reg_dom"/>
</dbReference>
<dbReference type="GO" id="GO:0008270">
    <property type="term" value="F:zinc ion binding"/>
    <property type="evidence" value="ECO:0007669"/>
    <property type="project" value="InterPro"/>
</dbReference>
<dbReference type="GO" id="GO:0005634">
    <property type="term" value="C:nucleus"/>
    <property type="evidence" value="ECO:0007669"/>
    <property type="project" value="UniProtKB-SubCell"/>
</dbReference>
<keyword evidence="2" id="KW-0479">Metal-binding</keyword>
<dbReference type="InterPro" id="IPR001138">
    <property type="entry name" value="Zn2Cys6_DnaBD"/>
</dbReference>
<dbReference type="PROSITE" id="PS50048">
    <property type="entry name" value="ZN2_CY6_FUNGAL_2"/>
    <property type="match status" value="1"/>
</dbReference>
<proteinExistence type="predicted"/>
<dbReference type="Gene3D" id="4.10.240.10">
    <property type="entry name" value="Zn(2)-C6 fungal-type DNA-binding domain"/>
    <property type="match status" value="1"/>
</dbReference>
<dbReference type="PROSITE" id="PS00463">
    <property type="entry name" value="ZN2_CY6_FUNGAL_1"/>
    <property type="match status" value="1"/>
</dbReference>
<evidence type="ECO:0000256" key="4">
    <source>
        <dbReference type="ARBA" id="ARBA00023015"/>
    </source>
</evidence>
<dbReference type="PANTHER" id="PTHR47782:SF7">
    <property type="entry name" value="PROTEIN STB5"/>
    <property type="match status" value="1"/>
</dbReference>
<dbReference type="Pfam" id="PF00172">
    <property type="entry name" value="Zn_clus"/>
    <property type="match status" value="1"/>
</dbReference>
<dbReference type="EMBL" id="JAHLUH010000017">
    <property type="protein sequence ID" value="KAG7724393.1"/>
    <property type="molecule type" value="Genomic_DNA"/>
</dbReference>
<evidence type="ECO:0000256" key="7">
    <source>
        <dbReference type="ARBA" id="ARBA00023242"/>
    </source>
</evidence>
<dbReference type="Proteomes" id="UP000738402">
    <property type="component" value="Unassembled WGS sequence"/>
</dbReference>
<protein>
    <recommendedName>
        <fullName evidence="8">Zn(2)-C6 fungal-type domain-containing protein</fullName>
    </recommendedName>
</protein>
<keyword evidence="5" id="KW-0238">DNA-binding</keyword>
<keyword evidence="6" id="KW-0804">Transcription</keyword>
<name>A0AAN6D1R9_9ASCO</name>
<keyword evidence="7" id="KW-0539">Nucleus</keyword>
<comment type="subcellular location">
    <subcellularLocation>
        <location evidence="1">Nucleus</location>
    </subcellularLocation>
</comment>
<keyword evidence="4" id="KW-0805">Transcription regulation</keyword>
<feature type="domain" description="Zn(2)-C6 fungal-type" evidence="8">
    <location>
        <begin position="21"/>
        <end position="51"/>
    </location>
</feature>
<dbReference type="GO" id="GO:0045944">
    <property type="term" value="P:positive regulation of transcription by RNA polymerase II"/>
    <property type="evidence" value="ECO:0007669"/>
    <property type="project" value="TreeGrafter"/>
</dbReference>
<dbReference type="InterPro" id="IPR052202">
    <property type="entry name" value="Yeast_MetPath_Reg"/>
</dbReference>
<dbReference type="InterPro" id="IPR036864">
    <property type="entry name" value="Zn2-C6_fun-type_DNA-bd_sf"/>
</dbReference>
<evidence type="ECO:0000256" key="5">
    <source>
        <dbReference type="ARBA" id="ARBA00023125"/>
    </source>
</evidence>
<dbReference type="CDD" id="cd12148">
    <property type="entry name" value="fungal_TF_MHR"/>
    <property type="match status" value="1"/>
</dbReference>
<dbReference type="GO" id="GO:0000981">
    <property type="term" value="F:DNA-binding transcription factor activity, RNA polymerase II-specific"/>
    <property type="evidence" value="ECO:0007669"/>
    <property type="project" value="InterPro"/>
</dbReference>
<dbReference type="SUPFAM" id="SSF57701">
    <property type="entry name" value="Zn2/Cys6 DNA-binding domain"/>
    <property type="match status" value="1"/>
</dbReference>
<evidence type="ECO:0000256" key="2">
    <source>
        <dbReference type="ARBA" id="ARBA00022723"/>
    </source>
</evidence>
<sequence>MSKSPDESHSSAQYPPYNPYACIRCRRLKKRCTKDFPRCANCIKNNEQCTYVERKNRRRLPEQNFERVIDTQHAAPPAQRDSLPPIFARPVEVQPQSQSVFQRMNGPFGSSKELPSFTPQPQQSFMSTQQFLPAPGQKYLPTPQQQFQTPVLPPLPQKSAPLHNLVNRAAPGRGSSELFDASTRKPDHEPGIDLIHSNLIHTIMGNKTPTPPLEPLAISKDLALQFVKAYLDHNNRSYPILNESEFLDKVATVDFDSFFQSRGNFDTSFFFELNMIAAIGCTTLERAGVIDKSKGYSKYFSSKSMSLLTSAVSFQDISSVRSLVLLGIYSFFDPKGLYSWSIVGILTRIAVSLGLNRKIRDVEAKRMTPAEIEMRHRLFWAVFNMDRLISTSFGRPVAIRDDDINVPLPEPIDGEGAETVSVTRNIIEMRRIEGMILTNVHCVKSSDIYPTVEDKNEILNKIRQDIEKWYSNSRLLSSKSSQKGNISFLESTAWFSARYYHMLMLLYRPSYLFPKPSLNNLEILGRACLQNLSFTYNLYTSNLLPLNWITLYRFLTTCTTILYCLCHWSIDLVESKTDIHLCVEILNGFSENWYFAKRCAEVFKTIDDAILDISMSSSNGQIQPVDQLLVDLMNTSSSYHEILFENEVDIWYGDDFMISDVKKKPESKA</sequence>
<evidence type="ECO:0000313" key="9">
    <source>
        <dbReference type="EMBL" id="KAG7724393.1"/>
    </source>
</evidence>
<dbReference type="SMART" id="SM00906">
    <property type="entry name" value="Fungal_trans"/>
    <property type="match status" value="1"/>
</dbReference>
<accession>A0AAN6D1R9</accession>